<feature type="transmembrane region" description="Helical" evidence="21">
    <location>
        <begin position="182"/>
        <end position="205"/>
    </location>
</feature>
<dbReference type="Pfam" id="PF00115">
    <property type="entry name" value="COX1"/>
    <property type="match status" value="1"/>
</dbReference>
<feature type="compositionally biased region" description="Low complexity" evidence="20">
    <location>
        <begin position="768"/>
        <end position="778"/>
    </location>
</feature>
<evidence type="ECO:0000256" key="18">
    <source>
        <dbReference type="PIRSR" id="PIRSR604677-50"/>
    </source>
</evidence>
<proteinExistence type="inferred from homology"/>
<feature type="domain" description="Cytochrome oxidase subunit I profile" evidence="22">
    <location>
        <begin position="36"/>
        <end position="433"/>
    </location>
</feature>
<feature type="binding site" evidence="18">
    <location>
        <position position="279"/>
    </location>
    <ligand>
        <name>Cu cation</name>
        <dbReference type="ChEBI" id="CHEBI:23378"/>
        <label>B</label>
    </ligand>
</feature>
<dbReference type="OrthoDB" id="9805440at2"/>
<reference evidence="24 25" key="1">
    <citation type="submission" date="2019-02" db="EMBL/GenBank/DDBJ databases">
        <title>Deep-cultivation of Planctomycetes and their phenomic and genomic characterization uncovers novel biology.</title>
        <authorList>
            <person name="Wiegand S."/>
            <person name="Jogler M."/>
            <person name="Boedeker C."/>
            <person name="Pinto D."/>
            <person name="Vollmers J."/>
            <person name="Rivas-Marin E."/>
            <person name="Kohn T."/>
            <person name="Peeters S.H."/>
            <person name="Heuer A."/>
            <person name="Rast P."/>
            <person name="Oberbeckmann S."/>
            <person name="Bunk B."/>
            <person name="Jeske O."/>
            <person name="Meyerdierks A."/>
            <person name="Storesund J.E."/>
            <person name="Kallscheuer N."/>
            <person name="Luecker S."/>
            <person name="Lage O.M."/>
            <person name="Pohl T."/>
            <person name="Merkel B.J."/>
            <person name="Hornburger P."/>
            <person name="Mueller R.-W."/>
            <person name="Bruemmer F."/>
            <person name="Labrenz M."/>
            <person name="Spormann A.M."/>
            <person name="Op den Camp H."/>
            <person name="Overmann J."/>
            <person name="Amann R."/>
            <person name="Jetten M.S.M."/>
            <person name="Mascher T."/>
            <person name="Medema M.H."/>
            <person name="Devos D.P."/>
            <person name="Kaster A.-K."/>
            <person name="Ovreas L."/>
            <person name="Rohde M."/>
            <person name="Galperin M.Y."/>
            <person name="Jogler C."/>
        </authorList>
    </citation>
    <scope>NUCLEOTIDE SEQUENCE [LARGE SCALE GENOMIC DNA]</scope>
    <source>
        <strain evidence="24 25">SV_7m_r</strain>
    </source>
</reference>
<feature type="binding site" description="axial binding residue" evidence="18">
    <location>
        <position position="366"/>
    </location>
    <ligand>
        <name>heme b</name>
        <dbReference type="ChEBI" id="CHEBI:60344"/>
        <label>2; high-spin</label>
    </ligand>
    <ligandPart>
        <name>Fe</name>
        <dbReference type="ChEBI" id="CHEBI:18248"/>
    </ligandPart>
</feature>
<keyword evidence="16 21" id="KW-0472">Membrane</keyword>
<dbReference type="NCBIfam" id="TIGR00781">
    <property type="entry name" value="ccoO"/>
    <property type="match status" value="1"/>
</dbReference>
<comment type="subcellular location">
    <subcellularLocation>
        <location evidence="2">Cell membrane</location>
        <topology evidence="2">Multi-pass membrane protein</topology>
    </subcellularLocation>
</comment>
<evidence type="ECO:0000256" key="19">
    <source>
        <dbReference type="RuleBase" id="RU000370"/>
    </source>
</evidence>
<evidence type="ECO:0000256" key="7">
    <source>
        <dbReference type="ARBA" id="ARBA00022617"/>
    </source>
</evidence>
<keyword evidence="6" id="KW-1003">Cell membrane</keyword>
<dbReference type="PANTHER" id="PTHR10422">
    <property type="entry name" value="CYTOCHROME C OXIDASE SUBUNIT 1"/>
    <property type="match status" value="1"/>
</dbReference>
<evidence type="ECO:0000256" key="2">
    <source>
        <dbReference type="ARBA" id="ARBA00004651"/>
    </source>
</evidence>
<dbReference type="AlphaFoldDB" id="A0A517SXH5"/>
<keyword evidence="12 19" id="KW-0249">Electron transport</keyword>
<sequence>MDMQLADKSQSSSQPYSPAPSPEVESFSYDDSIVRMFVTATVVWGLVGTLAGLIVAVLLVMPELTDGRPWLSFARLRPLHTNAAIFAFAGNAIFAAIYYSTQRLCKARMWSDLLSRLHFWGWQLVIVLAAASLPFGITQGKEYAELEWPIDILIAVVWLFIFGGNFLMTLLNRRERHMYVALWFYIATIITVALLHVFNNLVVPVGWFKSYSVYAGVQDAFMQWWYGHNAVAFFLTTPFLGLMYYYLPKAAERPVFSYRLSIIHFWSLVFIYIWAGPHHLHYTSLPEWASTLGMLFSLMLWMPSWGGMINGLLTLRGAWHKVASDPVLKFFVVGITFYGMATFEGPMLSIKSVNALSHYTDWTIAHVHSGALGWNGFMAFGMLYWLLPRIYQTKMWSDRLVNLHFWIGTAGILLYIIPIYMAGLMQGMMWRGLDETGNLSNPIFVETIQEIQWLWWGRVIGGTLYVAGVVMLCANTLMTWMARPSKYEVPVHTAPRLTNDYQPSAEESTDTSQGKLADVPMLDLGKKIDIWARMGWHRRWERLPVKFTVLVTVAVVVATLFELVPTFLIRSNVPTIATVKPYTPLELYGRHIYVSEGCFNCHSQMVRPMVAEVLRYGEYSKAGEFIYDRPFQWGSRRIGPDLAREGGRQSSKWHWDHFEDPAGQVEGSVMPNYKHLLHDEIPYEEIVKHVQAAHVLGAEYSEEALTNTGDVAYRQAEQIVADIVSQGGPPDQMDKKVIALIAYVQRLGVDAFKTPEPETDPATEEPAAEGAETMEGAE</sequence>
<feature type="transmembrane region" description="Helical" evidence="21">
    <location>
        <begin position="36"/>
        <end position="59"/>
    </location>
</feature>
<keyword evidence="10 18" id="KW-0479">Metal-binding</keyword>
<dbReference type="InterPro" id="IPR009056">
    <property type="entry name" value="Cyt_c-like_dom"/>
</dbReference>
<evidence type="ECO:0000256" key="13">
    <source>
        <dbReference type="ARBA" id="ARBA00022989"/>
    </source>
</evidence>
<dbReference type="EMBL" id="CP036272">
    <property type="protein sequence ID" value="QDT60850.1"/>
    <property type="molecule type" value="Genomic_DNA"/>
</dbReference>
<dbReference type="PROSITE" id="PS00077">
    <property type="entry name" value="COX1_CUB"/>
    <property type="match status" value="1"/>
</dbReference>
<feature type="region of interest" description="Disordered" evidence="20">
    <location>
        <begin position="752"/>
        <end position="778"/>
    </location>
</feature>
<feature type="transmembrane region" description="Helical" evidence="21">
    <location>
        <begin position="327"/>
        <end position="343"/>
    </location>
</feature>
<evidence type="ECO:0000256" key="11">
    <source>
        <dbReference type="ARBA" id="ARBA00022967"/>
    </source>
</evidence>
<evidence type="ECO:0000256" key="1">
    <source>
        <dbReference type="ARBA" id="ARBA00001970"/>
    </source>
</evidence>
<evidence type="ECO:0000259" key="22">
    <source>
        <dbReference type="PROSITE" id="PS50855"/>
    </source>
</evidence>
<evidence type="ECO:0000256" key="6">
    <source>
        <dbReference type="ARBA" id="ARBA00022475"/>
    </source>
</evidence>
<dbReference type="SUPFAM" id="SSF46626">
    <property type="entry name" value="Cytochrome c"/>
    <property type="match status" value="1"/>
</dbReference>
<organism evidence="24 25">
    <name type="scientific">Stieleria bergensis</name>
    <dbReference type="NCBI Taxonomy" id="2528025"/>
    <lineage>
        <taxon>Bacteria</taxon>
        <taxon>Pseudomonadati</taxon>
        <taxon>Planctomycetota</taxon>
        <taxon>Planctomycetia</taxon>
        <taxon>Pirellulales</taxon>
        <taxon>Pirellulaceae</taxon>
        <taxon>Stieleria</taxon>
    </lineage>
</organism>
<dbReference type="GO" id="GO:0009060">
    <property type="term" value="P:aerobic respiration"/>
    <property type="evidence" value="ECO:0007669"/>
    <property type="project" value="InterPro"/>
</dbReference>
<dbReference type="GO" id="GO:0015990">
    <property type="term" value="P:electron transport coupled proton transport"/>
    <property type="evidence" value="ECO:0007669"/>
    <property type="project" value="TreeGrafter"/>
</dbReference>
<keyword evidence="15" id="KW-0186">Copper</keyword>
<keyword evidence="7 18" id="KW-0349">Heme</keyword>
<feature type="transmembrane region" description="Helical" evidence="21">
    <location>
        <begin position="543"/>
        <end position="564"/>
    </location>
</feature>
<evidence type="ECO:0000256" key="15">
    <source>
        <dbReference type="ARBA" id="ARBA00023008"/>
    </source>
</evidence>
<keyword evidence="13 21" id="KW-1133">Transmembrane helix</keyword>
<evidence type="ECO:0000313" key="25">
    <source>
        <dbReference type="Proteomes" id="UP000315003"/>
    </source>
</evidence>
<feature type="transmembrane region" description="Helical" evidence="21">
    <location>
        <begin position="225"/>
        <end position="247"/>
    </location>
</feature>
<dbReference type="GO" id="GO:0004129">
    <property type="term" value="F:cytochrome-c oxidase activity"/>
    <property type="evidence" value="ECO:0007669"/>
    <property type="project" value="UniProtKB-EC"/>
</dbReference>
<evidence type="ECO:0000256" key="17">
    <source>
        <dbReference type="ARBA" id="ARBA00047816"/>
    </source>
</evidence>
<dbReference type="InterPro" id="IPR003468">
    <property type="entry name" value="Cyt_c_oxidase_monohaem-su/FixO"/>
</dbReference>
<dbReference type="InterPro" id="IPR036909">
    <property type="entry name" value="Cyt_c-like_dom_sf"/>
</dbReference>
<dbReference type="PROSITE" id="PS50855">
    <property type="entry name" value="COX1"/>
    <property type="match status" value="1"/>
</dbReference>
<dbReference type="InterPro" id="IPR023616">
    <property type="entry name" value="Cyt_c_oxase-like_su1_dom"/>
</dbReference>
<evidence type="ECO:0000256" key="12">
    <source>
        <dbReference type="ARBA" id="ARBA00022982"/>
    </source>
</evidence>
<dbReference type="GO" id="GO:0020037">
    <property type="term" value="F:heme binding"/>
    <property type="evidence" value="ECO:0007669"/>
    <property type="project" value="InterPro"/>
</dbReference>
<evidence type="ECO:0000256" key="5">
    <source>
        <dbReference type="ARBA" id="ARBA00022448"/>
    </source>
</evidence>
<dbReference type="NCBIfam" id="TIGR00780">
    <property type="entry name" value="ccoN"/>
    <property type="match status" value="1"/>
</dbReference>
<evidence type="ECO:0000256" key="4">
    <source>
        <dbReference type="ARBA" id="ARBA00012949"/>
    </source>
</evidence>
<evidence type="ECO:0000256" key="16">
    <source>
        <dbReference type="ARBA" id="ARBA00023136"/>
    </source>
</evidence>
<feature type="transmembrane region" description="Helical" evidence="21">
    <location>
        <begin position="256"/>
        <end position="275"/>
    </location>
</feature>
<dbReference type="InterPro" id="IPR000883">
    <property type="entry name" value="Cyt_C_Oxase_1"/>
</dbReference>
<evidence type="ECO:0000256" key="21">
    <source>
        <dbReference type="SAM" id="Phobius"/>
    </source>
</evidence>
<evidence type="ECO:0000256" key="3">
    <source>
        <dbReference type="ARBA" id="ARBA00004673"/>
    </source>
</evidence>
<evidence type="ECO:0000256" key="8">
    <source>
        <dbReference type="ARBA" id="ARBA00022660"/>
    </source>
</evidence>
<dbReference type="Gene3D" id="1.10.760.10">
    <property type="entry name" value="Cytochrome c-like domain"/>
    <property type="match status" value="1"/>
</dbReference>
<feature type="binding site" description="axial binding residue" evidence="18">
    <location>
        <position position="368"/>
    </location>
    <ligand>
        <name>heme b</name>
        <dbReference type="ChEBI" id="CHEBI:60344"/>
        <label>1; low-spin</label>
    </ligand>
    <ligandPart>
        <name>Fe</name>
        <dbReference type="ChEBI" id="CHEBI:18248"/>
    </ligandPart>
</feature>
<evidence type="ECO:0000256" key="10">
    <source>
        <dbReference type="ARBA" id="ARBA00022723"/>
    </source>
</evidence>
<feature type="transmembrane region" description="Helical" evidence="21">
    <location>
        <begin position="119"/>
        <end position="137"/>
    </location>
</feature>
<feature type="binding site" evidence="18">
    <location>
        <position position="228"/>
    </location>
    <ligand>
        <name>Cu cation</name>
        <dbReference type="ChEBI" id="CHEBI:23378"/>
        <label>B</label>
    </ligand>
</feature>
<comment type="cofactor">
    <cofactor evidence="1">
        <name>heme b</name>
        <dbReference type="ChEBI" id="CHEBI:60344"/>
    </cofactor>
</comment>
<dbReference type="NCBIfam" id="NF011055">
    <property type="entry name" value="PRK14487.1"/>
    <property type="match status" value="1"/>
</dbReference>
<protein>
    <recommendedName>
        <fullName evidence="4">cytochrome-c oxidase</fullName>
        <ecNumber evidence="4">7.1.1.9</ecNumber>
    </recommendedName>
</protein>
<feature type="binding site" description="axial binding residue" evidence="18">
    <location>
        <position position="80"/>
    </location>
    <ligand>
        <name>heme b</name>
        <dbReference type="ChEBI" id="CHEBI:60344"/>
        <label>1; low-spin</label>
    </ligand>
    <ligandPart>
        <name>Fe</name>
        <dbReference type="ChEBI" id="CHEBI:18248"/>
    </ligandPart>
</feature>
<comment type="pathway">
    <text evidence="3">Energy metabolism; oxidative phosphorylation.</text>
</comment>
<feature type="binding site" evidence="18">
    <location>
        <position position="278"/>
    </location>
    <ligand>
        <name>Cu cation</name>
        <dbReference type="ChEBI" id="CHEBI:23378"/>
        <label>B</label>
    </ligand>
</feature>
<dbReference type="EC" id="7.1.1.9" evidence="4"/>
<evidence type="ECO:0000259" key="23">
    <source>
        <dbReference type="PROSITE" id="PS51007"/>
    </source>
</evidence>
<comment type="cofactor">
    <cofactor evidence="18">
        <name>heme</name>
        <dbReference type="ChEBI" id="CHEBI:30413"/>
    </cofactor>
    <text evidence="18">Binds 2 heme groups per subunit, denoted as high- and low-spin.</text>
</comment>
<dbReference type="Gene3D" id="1.20.210.10">
    <property type="entry name" value="Cytochrome c oxidase-like, subunit I domain"/>
    <property type="match status" value="1"/>
</dbReference>
<dbReference type="InterPro" id="IPR036927">
    <property type="entry name" value="Cyt_c_oxase-like_su1_sf"/>
</dbReference>
<dbReference type="CDD" id="cd01661">
    <property type="entry name" value="cbb3_Oxidase_I"/>
    <property type="match status" value="1"/>
</dbReference>
<feature type="compositionally biased region" description="Acidic residues" evidence="20">
    <location>
        <begin position="757"/>
        <end position="767"/>
    </location>
</feature>
<dbReference type="Pfam" id="PF02433">
    <property type="entry name" value="FixO"/>
    <property type="match status" value="1"/>
</dbReference>
<keyword evidence="8 19" id="KW-0679">Respiratory chain</keyword>
<dbReference type="NCBIfam" id="NF011053">
    <property type="entry name" value="PRK14485.1"/>
    <property type="match status" value="1"/>
</dbReference>
<feature type="transmembrane region" description="Helical" evidence="21">
    <location>
        <begin position="363"/>
        <end position="387"/>
    </location>
</feature>
<feature type="transmembrane region" description="Helical" evidence="21">
    <location>
        <begin position="149"/>
        <end position="170"/>
    </location>
</feature>
<dbReference type="GO" id="GO:0046872">
    <property type="term" value="F:metal ion binding"/>
    <property type="evidence" value="ECO:0007669"/>
    <property type="project" value="UniProtKB-KW"/>
</dbReference>
<gene>
    <name evidence="24" type="ORF">SV7mr_33770</name>
</gene>
<keyword evidence="5 19" id="KW-0813">Transport</keyword>
<evidence type="ECO:0000256" key="20">
    <source>
        <dbReference type="SAM" id="MobiDB-lite"/>
    </source>
</evidence>
<keyword evidence="11" id="KW-1278">Translocase</keyword>
<dbReference type="PANTHER" id="PTHR10422:SF29">
    <property type="entry name" value="CYTOCHROME C OXIDASE SUBUNIT 1 HOMOLOG, BACTEROID"/>
    <property type="match status" value="1"/>
</dbReference>
<name>A0A517SXH5_9BACT</name>
<feature type="domain" description="Cytochrome c" evidence="23">
    <location>
        <begin position="584"/>
        <end position="748"/>
    </location>
</feature>
<dbReference type="GO" id="GO:0005886">
    <property type="term" value="C:plasma membrane"/>
    <property type="evidence" value="ECO:0007669"/>
    <property type="project" value="UniProtKB-SubCell"/>
</dbReference>
<dbReference type="InterPro" id="IPR004677">
    <property type="entry name" value="Cyt_c_oxidase_cbb3_su1"/>
</dbReference>
<dbReference type="Proteomes" id="UP000315003">
    <property type="component" value="Chromosome"/>
</dbReference>
<comment type="similarity">
    <text evidence="19">Belongs to the heme-copper respiratory oxidase family.</text>
</comment>
<accession>A0A517SXH5</accession>
<keyword evidence="25" id="KW-1185">Reference proteome</keyword>
<evidence type="ECO:0000256" key="14">
    <source>
        <dbReference type="ARBA" id="ARBA00023004"/>
    </source>
</evidence>
<dbReference type="PROSITE" id="PS51007">
    <property type="entry name" value="CYTC"/>
    <property type="match status" value="1"/>
</dbReference>
<dbReference type="GO" id="GO:0022904">
    <property type="term" value="P:respiratory electron transport chain"/>
    <property type="evidence" value="ECO:0007669"/>
    <property type="project" value="TreeGrafter"/>
</dbReference>
<feature type="transmembrane region" description="Helical" evidence="21">
    <location>
        <begin position="399"/>
        <end position="421"/>
    </location>
</feature>
<evidence type="ECO:0000313" key="24">
    <source>
        <dbReference type="EMBL" id="QDT60850.1"/>
    </source>
</evidence>
<keyword evidence="14 18" id="KW-0408">Iron</keyword>
<feature type="transmembrane region" description="Helical" evidence="21">
    <location>
        <begin position="79"/>
        <end position="99"/>
    </location>
</feature>
<dbReference type="SUPFAM" id="SSF81442">
    <property type="entry name" value="Cytochrome c oxidase subunit I-like"/>
    <property type="match status" value="1"/>
</dbReference>
<feature type="transmembrane region" description="Helical" evidence="21">
    <location>
        <begin position="455"/>
        <end position="477"/>
    </location>
</feature>
<feature type="region of interest" description="Disordered" evidence="20">
    <location>
        <begin position="1"/>
        <end position="23"/>
    </location>
</feature>
<keyword evidence="9 19" id="KW-0812">Transmembrane</keyword>
<comment type="cofactor">
    <cofactor evidence="18">
        <name>Cu(2+)</name>
        <dbReference type="ChEBI" id="CHEBI:29036"/>
    </cofactor>
    <text evidence="18">Binds 1 copper ion per subunit, denoted as copper B.</text>
</comment>
<feature type="transmembrane region" description="Helical" evidence="21">
    <location>
        <begin position="295"/>
        <end position="315"/>
    </location>
</feature>
<dbReference type="InterPro" id="IPR023615">
    <property type="entry name" value="Cyt_c_Oxase_su1_BS"/>
</dbReference>
<comment type="catalytic activity">
    <reaction evidence="17">
        <text>4 Fe(II)-[cytochrome c] + O2 + 8 H(+)(in) = 4 Fe(III)-[cytochrome c] + 2 H2O + 4 H(+)(out)</text>
        <dbReference type="Rhea" id="RHEA:11436"/>
        <dbReference type="Rhea" id="RHEA-COMP:10350"/>
        <dbReference type="Rhea" id="RHEA-COMP:14399"/>
        <dbReference type="ChEBI" id="CHEBI:15377"/>
        <dbReference type="ChEBI" id="CHEBI:15378"/>
        <dbReference type="ChEBI" id="CHEBI:15379"/>
        <dbReference type="ChEBI" id="CHEBI:29033"/>
        <dbReference type="ChEBI" id="CHEBI:29034"/>
        <dbReference type="EC" id="7.1.1.9"/>
    </reaction>
</comment>
<evidence type="ECO:0000256" key="9">
    <source>
        <dbReference type="ARBA" id="ARBA00022692"/>
    </source>
</evidence>